<keyword evidence="4" id="KW-1185">Reference proteome</keyword>
<organism evidence="3 4">
    <name type="scientific">Pelagicoccus enzymogenes</name>
    <dbReference type="NCBI Taxonomy" id="2773457"/>
    <lineage>
        <taxon>Bacteria</taxon>
        <taxon>Pseudomonadati</taxon>
        <taxon>Verrucomicrobiota</taxon>
        <taxon>Opitutia</taxon>
        <taxon>Puniceicoccales</taxon>
        <taxon>Pelagicoccaceae</taxon>
        <taxon>Pelagicoccus</taxon>
    </lineage>
</organism>
<evidence type="ECO:0000313" key="3">
    <source>
        <dbReference type="EMBL" id="MBD5778832.1"/>
    </source>
</evidence>
<feature type="domain" description="DUF4136" evidence="2">
    <location>
        <begin position="36"/>
        <end position="198"/>
    </location>
</feature>
<dbReference type="EMBL" id="JACYFG010000006">
    <property type="protein sequence ID" value="MBD5778832.1"/>
    <property type="molecule type" value="Genomic_DNA"/>
</dbReference>
<accession>A0A927F5I2</accession>
<dbReference type="PROSITE" id="PS51257">
    <property type="entry name" value="PROKAR_LIPOPROTEIN"/>
    <property type="match status" value="1"/>
</dbReference>
<sequence length="211" mass="23574">MKTQITLLASTAAFVLLLSGCTSSRAVRAESNLSETSLYQNDTYAVTISESGKSSVEFSPREQSEAKRALQSALESKGLTPAASDSSADYLVRFDTYTKTDRESFAASFPHRDVYVRSHTRGINTPLGTVPTGRDTHVVEREYNLYAGDSDHTERFFVVDIVSPETEEIIWRGYTRRGSDRLDSKRVSEEIQRIVKELPVKKSPPNKDDLI</sequence>
<feature type="chain" id="PRO_5037243605" evidence="1">
    <location>
        <begin position="29"/>
        <end position="211"/>
    </location>
</feature>
<dbReference type="Proteomes" id="UP000622317">
    <property type="component" value="Unassembled WGS sequence"/>
</dbReference>
<reference evidence="3" key="1">
    <citation type="submission" date="2020-09" db="EMBL/GenBank/DDBJ databases">
        <title>Pelagicoccus enzymogenes sp. nov. with an EPS production, isolated from marine sediment.</title>
        <authorList>
            <person name="Feng X."/>
        </authorList>
    </citation>
    <scope>NUCLEOTIDE SEQUENCE</scope>
    <source>
        <strain evidence="3">NFK12</strain>
    </source>
</reference>
<name>A0A927F5I2_9BACT</name>
<protein>
    <submittedName>
        <fullName evidence="3">DUF4136 domain-containing protein</fullName>
    </submittedName>
</protein>
<dbReference type="Pfam" id="PF13590">
    <property type="entry name" value="DUF4136"/>
    <property type="match status" value="1"/>
</dbReference>
<keyword evidence="1" id="KW-0732">Signal</keyword>
<evidence type="ECO:0000259" key="2">
    <source>
        <dbReference type="Pfam" id="PF13590"/>
    </source>
</evidence>
<dbReference type="Gene3D" id="3.30.160.670">
    <property type="match status" value="1"/>
</dbReference>
<proteinExistence type="predicted"/>
<dbReference type="AlphaFoldDB" id="A0A927F5I2"/>
<dbReference type="RefSeq" id="WP_191615960.1">
    <property type="nucleotide sequence ID" value="NZ_JACYFG010000006.1"/>
</dbReference>
<dbReference type="InterPro" id="IPR025411">
    <property type="entry name" value="DUF4136"/>
</dbReference>
<gene>
    <name evidence="3" type="ORF">IEN85_04965</name>
</gene>
<feature type="signal peptide" evidence="1">
    <location>
        <begin position="1"/>
        <end position="28"/>
    </location>
</feature>
<comment type="caution">
    <text evidence="3">The sequence shown here is derived from an EMBL/GenBank/DDBJ whole genome shotgun (WGS) entry which is preliminary data.</text>
</comment>
<evidence type="ECO:0000313" key="4">
    <source>
        <dbReference type="Proteomes" id="UP000622317"/>
    </source>
</evidence>
<evidence type="ECO:0000256" key="1">
    <source>
        <dbReference type="SAM" id="SignalP"/>
    </source>
</evidence>